<proteinExistence type="predicted"/>
<evidence type="ECO:0000313" key="2">
    <source>
        <dbReference type="Proteomes" id="UP000006591"/>
    </source>
</evidence>
<reference evidence="1" key="2">
    <citation type="submission" date="2018-04" db="EMBL/GenBank/DDBJ databases">
        <title>OnivRS2 (Oryza nivara Reference Sequence Version 2).</title>
        <authorList>
            <person name="Zhang J."/>
            <person name="Kudrna D."/>
            <person name="Lee S."/>
            <person name="Talag J."/>
            <person name="Rajasekar S."/>
            <person name="Welchert J."/>
            <person name="Hsing Y.-I."/>
            <person name="Wing R.A."/>
        </authorList>
    </citation>
    <scope>NUCLEOTIDE SEQUENCE [LARGE SCALE GENOMIC DNA]</scope>
    <source>
        <strain evidence="1">SL10</strain>
    </source>
</reference>
<dbReference type="AlphaFoldDB" id="A0A0E0GNV6"/>
<dbReference type="Gramene" id="ONIVA03G22590.1">
    <property type="protein sequence ID" value="ONIVA03G22590.1"/>
    <property type="gene ID" value="ONIVA03G22590"/>
</dbReference>
<sequence>MSLECKAIEVSYFWNQLATAALGRIPYQLFSPGEELPGLGPILANYFSVLDDAWRQHEPQLPPYLCTWIQKVQRSQASWELGGMFSSCSLDVFSGHYLSANLNGAEPERLSGSCPTWNTLAM</sequence>
<dbReference type="HOGENOM" id="CLU_2030474_0_0_1"/>
<organism evidence="1">
    <name type="scientific">Oryza nivara</name>
    <name type="common">Indian wild rice</name>
    <name type="synonym">Oryza sativa f. spontanea</name>
    <dbReference type="NCBI Taxonomy" id="4536"/>
    <lineage>
        <taxon>Eukaryota</taxon>
        <taxon>Viridiplantae</taxon>
        <taxon>Streptophyta</taxon>
        <taxon>Embryophyta</taxon>
        <taxon>Tracheophyta</taxon>
        <taxon>Spermatophyta</taxon>
        <taxon>Magnoliopsida</taxon>
        <taxon>Liliopsida</taxon>
        <taxon>Poales</taxon>
        <taxon>Poaceae</taxon>
        <taxon>BOP clade</taxon>
        <taxon>Oryzoideae</taxon>
        <taxon>Oryzeae</taxon>
        <taxon>Oryzinae</taxon>
        <taxon>Oryza</taxon>
    </lineage>
</organism>
<accession>A0A0E0GNV6</accession>
<keyword evidence="2" id="KW-1185">Reference proteome</keyword>
<name>A0A0E0GNV6_ORYNI</name>
<dbReference type="Proteomes" id="UP000006591">
    <property type="component" value="Chromosome 3"/>
</dbReference>
<evidence type="ECO:0000313" key="1">
    <source>
        <dbReference type="EnsemblPlants" id="ONIVA03G22590.1"/>
    </source>
</evidence>
<protein>
    <submittedName>
        <fullName evidence="1">Uncharacterized protein</fullName>
    </submittedName>
</protein>
<reference evidence="1" key="1">
    <citation type="submission" date="2015-04" db="UniProtKB">
        <authorList>
            <consortium name="EnsemblPlants"/>
        </authorList>
    </citation>
    <scope>IDENTIFICATION</scope>
    <source>
        <strain evidence="1">SL10</strain>
    </source>
</reference>
<dbReference type="EnsemblPlants" id="ONIVA03G22590.1">
    <property type="protein sequence ID" value="ONIVA03G22590.1"/>
    <property type="gene ID" value="ONIVA03G22590"/>
</dbReference>